<comment type="similarity">
    <text evidence="1 3">Belongs to the UPF0122 family.</text>
</comment>
<organism evidence="5 6">
    <name type="scientific">Clostridium fallax</name>
    <dbReference type="NCBI Taxonomy" id="1533"/>
    <lineage>
        <taxon>Bacteria</taxon>
        <taxon>Bacillati</taxon>
        <taxon>Bacillota</taxon>
        <taxon>Clostridia</taxon>
        <taxon>Eubacteriales</taxon>
        <taxon>Clostridiaceae</taxon>
        <taxon>Clostridium</taxon>
    </lineage>
</organism>
<dbReference type="OrthoDB" id="6392at2"/>
<dbReference type="EMBL" id="FQVM01000006">
    <property type="protein sequence ID" value="SHE60986.1"/>
    <property type="molecule type" value="Genomic_DNA"/>
</dbReference>
<evidence type="ECO:0000256" key="4">
    <source>
        <dbReference type="SAM" id="Coils"/>
    </source>
</evidence>
<dbReference type="PANTHER" id="PTHR40083:SF1">
    <property type="entry name" value="UPF0122 PROTEIN YLXM"/>
    <property type="match status" value="1"/>
</dbReference>
<dbReference type="NCBIfam" id="NF001072">
    <property type="entry name" value="PRK00118.2-2"/>
    <property type="match status" value="1"/>
</dbReference>
<dbReference type="InterPro" id="IPR013324">
    <property type="entry name" value="RNA_pol_sigma_r3/r4-like"/>
</dbReference>
<dbReference type="InterPro" id="IPR036388">
    <property type="entry name" value="WH-like_DNA-bd_sf"/>
</dbReference>
<dbReference type="PANTHER" id="PTHR40083">
    <property type="entry name" value="UPF0122 PROTEIN CBO2450/CLC_2298"/>
    <property type="match status" value="1"/>
</dbReference>
<evidence type="ECO:0000256" key="2">
    <source>
        <dbReference type="ARBA" id="ARBA00024764"/>
    </source>
</evidence>
<reference evidence="5 6" key="1">
    <citation type="submission" date="2016-11" db="EMBL/GenBank/DDBJ databases">
        <authorList>
            <person name="Jaros S."/>
            <person name="Januszkiewicz K."/>
            <person name="Wedrychowicz H."/>
        </authorList>
    </citation>
    <scope>NUCLEOTIDE SEQUENCE [LARGE SCALE GENOMIC DNA]</scope>
    <source>
        <strain evidence="5 6">DSM 2631</strain>
    </source>
</reference>
<accession>A0A1M4UW66</accession>
<dbReference type="InterPro" id="IPR007394">
    <property type="entry name" value="UPF0122"/>
</dbReference>
<evidence type="ECO:0000256" key="1">
    <source>
        <dbReference type="ARBA" id="ARBA00008720"/>
    </source>
</evidence>
<dbReference type="RefSeq" id="WP_072893893.1">
    <property type="nucleotide sequence ID" value="NZ_FQVM01000006.1"/>
</dbReference>
<evidence type="ECO:0000256" key="3">
    <source>
        <dbReference type="HAMAP-Rule" id="MF_00245"/>
    </source>
</evidence>
<dbReference type="NCBIfam" id="NF045758">
    <property type="entry name" value="YlxM"/>
    <property type="match status" value="1"/>
</dbReference>
<gene>
    <name evidence="5" type="ORF">SAMN05443638_10632</name>
</gene>
<evidence type="ECO:0000313" key="5">
    <source>
        <dbReference type="EMBL" id="SHE60986.1"/>
    </source>
</evidence>
<comment type="function">
    <text evidence="2 3">Might take part in the signal recognition particle (SRP) pathway. This is inferred from the conservation of its genetic proximity to ftsY/ffh. May be a regulatory protein.</text>
</comment>
<sequence>MLDRFETILLMDYYSCLLTDKQLKIMNMYFNEDLSLAEISEITDTTRQAIHDLIKRCEKQLKVYEEKLQLLQKNYIRNKRKEELLDSLENRFNLDSKLLDNIEKSIDDIINA</sequence>
<dbReference type="SUPFAM" id="SSF88659">
    <property type="entry name" value="Sigma3 and sigma4 domains of RNA polymerase sigma factors"/>
    <property type="match status" value="1"/>
</dbReference>
<evidence type="ECO:0000313" key="6">
    <source>
        <dbReference type="Proteomes" id="UP000184035"/>
    </source>
</evidence>
<dbReference type="Proteomes" id="UP000184035">
    <property type="component" value="Unassembled WGS sequence"/>
</dbReference>
<dbReference type="STRING" id="1533.SAMN05443638_10632"/>
<proteinExistence type="inferred from homology"/>
<dbReference type="AlphaFoldDB" id="A0A1M4UW66"/>
<dbReference type="InterPro" id="IPR054831">
    <property type="entry name" value="UPF0122_fam_protein"/>
</dbReference>
<dbReference type="Gene3D" id="1.10.10.10">
    <property type="entry name" value="Winged helix-like DNA-binding domain superfamily/Winged helix DNA-binding domain"/>
    <property type="match status" value="1"/>
</dbReference>
<dbReference type="Pfam" id="PF04297">
    <property type="entry name" value="UPF0122"/>
    <property type="match status" value="1"/>
</dbReference>
<feature type="coiled-coil region" evidence="4">
    <location>
        <begin position="47"/>
        <end position="91"/>
    </location>
</feature>
<keyword evidence="6" id="KW-1185">Reference proteome</keyword>
<keyword evidence="4" id="KW-0175">Coiled coil</keyword>
<protein>
    <recommendedName>
        <fullName evidence="3">UPF0122 protein SAMN05443638_10632</fullName>
    </recommendedName>
</protein>
<name>A0A1M4UW66_9CLOT</name>
<dbReference type="HAMAP" id="MF_00245">
    <property type="entry name" value="UPF0122"/>
    <property type="match status" value="1"/>
</dbReference>